<dbReference type="PROSITE" id="PS50110">
    <property type="entry name" value="RESPONSE_REGULATORY"/>
    <property type="match status" value="1"/>
</dbReference>
<gene>
    <name evidence="10" type="ORF">V6984_21165</name>
</gene>
<keyword evidence="11" id="KW-1185">Reference proteome</keyword>
<dbReference type="Proteomes" id="UP001451571">
    <property type="component" value="Chromosome"/>
</dbReference>
<comment type="function">
    <text evidence="5">May play the central regulatory role in sporulation. It may be an element of the effector pathway responsible for the activation of sporulation genes in response to nutritional stress. Spo0A may act in concert with spo0H (a sigma factor) to control the expression of some genes that are critical to the sporulation process.</text>
</comment>
<evidence type="ECO:0000313" key="11">
    <source>
        <dbReference type="Proteomes" id="UP001451571"/>
    </source>
</evidence>
<evidence type="ECO:0000256" key="7">
    <source>
        <dbReference type="PROSITE-ProRule" id="PRU01091"/>
    </source>
</evidence>
<dbReference type="SUPFAM" id="SSF46894">
    <property type="entry name" value="C-terminal effector domain of the bipartite response regulators"/>
    <property type="match status" value="1"/>
</dbReference>
<dbReference type="Pfam" id="PF00072">
    <property type="entry name" value="Response_reg"/>
    <property type="match status" value="1"/>
</dbReference>
<dbReference type="PROSITE" id="PS51755">
    <property type="entry name" value="OMPR_PHOB"/>
    <property type="match status" value="1"/>
</dbReference>
<evidence type="ECO:0000256" key="1">
    <source>
        <dbReference type="ARBA" id="ARBA00018672"/>
    </source>
</evidence>
<evidence type="ECO:0000256" key="3">
    <source>
        <dbReference type="ARBA" id="ARBA00023125"/>
    </source>
</evidence>
<proteinExistence type="predicted"/>
<dbReference type="SMART" id="SM00862">
    <property type="entry name" value="Trans_reg_C"/>
    <property type="match status" value="1"/>
</dbReference>
<dbReference type="Gene3D" id="3.40.50.2300">
    <property type="match status" value="1"/>
</dbReference>
<keyword evidence="3 7" id="KW-0238">DNA-binding</keyword>
<dbReference type="Gene3D" id="6.10.250.690">
    <property type="match status" value="1"/>
</dbReference>
<dbReference type="Pfam" id="PF00486">
    <property type="entry name" value="Trans_reg_C"/>
    <property type="match status" value="1"/>
</dbReference>
<evidence type="ECO:0000313" key="10">
    <source>
        <dbReference type="EMBL" id="XAH73979.1"/>
    </source>
</evidence>
<evidence type="ECO:0000256" key="4">
    <source>
        <dbReference type="ARBA" id="ARBA00023163"/>
    </source>
</evidence>
<dbReference type="SMART" id="SM00448">
    <property type="entry name" value="REC"/>
    <property type="match status" value="1"/>
</dbReference>
<dbReference type="RefSeq" id="WP_342757576.1">
    <property type="nucleotide sequence ID" value="NZ_CP146256.1"/>
</dbReference>
<dbReference type="SUPFAM" id="SSF52172">
    <property type="entry name" value="CheY-like"/>
    <property type="match status" value="1"/>
</dbReference>
<dbReference type="Gene3D" id="1.10.10.10">
    <property type="entry name" value="Winged helix-like DNA-binding domain superfamily/Winged helix DNA-binding domain"/>
    <property type="match status" value="1"/>
</dbReference>
<feature type="domain" description="OmpR/PhoB-type" evidence="9">
    <location>
        <begin position="144"/>
        <end position="243"/>
    </location>
</feature>
<protein>
    <recommendedName>
        <fullName evidence="1">Stage 0 sporulation protein A homolog</fullName>
    </recommendedName>
</protein>
<name>A0ABZ3EXH2_9FIRM</name>
<feature type="DNA-binding region" description="OmpR/PhoB-type" evidence="7">
    <location>
        <begin position="144"/>
        <end position="243"/>
    </location>
</feature>
<dbReference type="PANTHER" id="PTHR48111">
    <property type="entry name" value="REGULATOR OF RPOS"/>
    <property type="match status" value="1"/>
</dbReference>
<dbReference type="InterPro" id="IPR001789">
    <property type="entry name" value="Sig_transdc_resp-reg_receiver"/>
</dbReference>
<dbReference type="PANTHER" id="PTHR48111:SF2">
    <property type="entry name" value="RESPONSE REGULATOR SAER"/>
    <property type="match status" value="1"/>
</dbReference>
<dbReference type="InterPro" id="IPR001867">
    <property type="entry name" value="OmpR/PhoB-type_DNA-bd"/>
</dbReference>
<sequence>MFDYIIENNIRRRNLAYTILLIDDDKELCALIKQSIMREQIHSDCCYSGTDGLALLEKNDYQLILLDVMMPGMDGFQTMEKIREKSSIPILMLTSKNDSMSKVQGLRSGADDYLTKPFDMEELIARIISLIRRYTRFSLTANYSQPLVYKGLTIDVDSRSVTTQNGTFELPPKEFDLLLFCAKNQGKILTKQQIYEEVWGELYVYDDSNIMAIISRLRKKIEPDPGAPLYIQTVKGIGYRFNKEV</sequence>
<dbReference type="CDD" id="cd17574">
    <property type="entry name" value="REC_OmpR"/>
    <property type="match status" value="1"/>
</dbReference>
<evidence type="ECO:0000256" key="6">
    <source>
        <dbReference type="PROSITE-ProRule" id="PRU00169"/>
    </source>
</evidence>
<dbReference type="InterPro" id="IPR011006">
    <property type="entry name" value="CheY-like_superfamily"/>
</dbReference>
<keyword evidence="4" id="KW-0804">Transcription</keyword>
<accession>A0ABZ3EXH2</accession>
<dbReference type="InterPro" id="IPR039420">
    <property type="entry name" value="WalR-like"/>
</dbReference>
<dbReference type="CDD" id="cd00383">
    <property type="entry name" value="trans_reg_C"/>
    <property type="match status" value="1"/>
</dbReference>
<feature type="modified residue" description="4-aspartylphosphate" evidence="6">
    <location>
        <position position="67"/>
    </location>
</feature>
<dbReference type="InterPro" id="IPR036388">
    <property type="entry name" value="WH-like_DNA-bd_sf"/>
</dbReference>
<evidence type="ECO:0000256" key="5">
    <source>
        <dbReference type="ARBA" id="ARBA00024867"/>
    </source>
</evidence>
<reference evidence="10 11" key="1">
    <citation type="submission" date="2024-02" db="EMBL/GenBank/DDBJ databases">
        <title>Bacterial strain from lacustrine sediment.</title>
        <authorList>
            <person name="Petit C."/>
            <person name="Fadhlaoui K."/>
        </authorList>
    </citation>
    <scope>NUCLEOTIDE SEQUENCE [LARGE SCALE GENOMIC DNA]</scope>
    <source>
        <strain evidence="10 11">IPX-CK</strain>
    </source>
</reference>
<keyword evidence="6" id="KW-0597">Phosphoprotein</keyword>
<evidence type="ECO:0000259" key="9">
    <source>
        <dbReference type="PROSITE" id="PS51755"/>
    </source>
</evidence>
<organism evidence="10 11">
    <name type="scientific">Kineothrix sedimenti</name>
    <dbReference type="NCBI Taxonomy" id="3123317"/>
    <lineage>
        <taxon>Bacteria</taxon>
        <taxon>Bacillati</taxon>
        <taxon>Bacillota</taxon>
        <taxon>Clostridia</taxon>
        <taxon>Lachnospirales</taxon>
        <taxon>Lachnospiraceae</taxon>
        <taxon>Kineothrix</taxon>
    </lineage>
</organism>
<dbReference type="InterPro" id="IPR016032">
    <property type="entry name" value="Sig_transdc_resp-reg_C-effctor"/>
</dbReference>
<evidence type="ECO:0000259" key="8">
    <source>
        <dbReference type="PROSITE" id="PS50110"/>
    </source>
</evidence>
<keyword evidence="2" id="KW-0805">Transcription regulation</keyword>
<feature type="domain" description="Response regulatory" evidence="8">
    <location>
        <begin position="18"/>
        <end position="131"/>
    </location>
</feature>
<evidence type="ECO:0000256" key="2">
    <source>
        <dbReference type="ARBA" id="ARBA00023015"/>
    </source>
</evidence>
<dbReference type="EMBL" id="CP146256">
    <property type="protein sequence ID" value="XAH73979.1"/>
    <property type="molecule type" value="Genomic_DNA"/>
</dbReference>